<gene>
    <name evidence="4" type="ORF">EV382_2663</name>
</gene>
<accession>A0A4Q7UF84</accession>
<organism evidence="4 5">
    <name type="scientific">Micromonospora violae</name>
    <dbReference type="NCBI Taxonomy" id="1278207"/>
    <lineage>
        <taxon>Bacteria</taxon>
        <taxon>Bacillati</taxon>
        <taxon>Actinomycetota</taxon>
        <taxon>Actinomycetes</taxon>
        <taxon>Micromonosporales</taxon>
        <taxon>Micromonosporaceae</taxon>
        <taxon>Micromonospora</taxon>
    </lineage>
</organism>
<dbReference type="RefSeq" id="WP_130401905.1">
    <property type="nucleotide sequence ID" value="NZ_SHKK01000001.1"/>
</dbReference>
<reference evidence="4 5" key="1">
    <citation type="submission" date="2019-02" db="EMBL/GenBank/DDBJ databases">
        <title>Sequencing the genomes of 1000 actinobacteria strains.</title>
        <authorList>
            <person name="Klenk H.-P."/>
        </authorList>
    </citation>
    <scope>NUCLEOTIDE SEQUENCE [LARGE SCALE GENOMIC DNA]</scope>
    <source>
        <strain evidence="4 5">DSM 45888</strain>
    </source>
</reference>
<proteinExistence type="predicted"/>
<evidence type="ECO:0000313" key="4">
    <source>
        <dbReference type="EMBL" id="RZT79464.1"/>
    </source>
</evidence>
<dbReference type="OrthoDB" id="3402553at2"/>
<dbReference type="Proteomes" id="UP000293781">
    <property type="component" value="Unassembled WGS sequence"/>
</dbReference>
<protein>
    <submittedName>
        <fullName evidence="4">Putative zinc finger protein</fullName>
    </submittedName>
</protein>
<keyword evidence="1" id="KW-0805">Transcription regulation</keyword>
<evidence type="ECO:0000313" key="5">
    <source>
        <dbReference type="Proteomes" id="UP000293781"/>
    </source>
</evidence>
<evidence type="ECO:0000256" key="1">
    <source>
        <dbReference type="ARBA" id="ARBA00023015"/>
    </source>
</evidence>
<evidence type="ECO:0000256" key="2">
    <source>
        <dbReference type="ARBA" id="ARBA00023163"/>
    </source>
</evidence>
<keyword evidence="2" id="KW-0804">Transcription</keyword>
<feature type="region of interest" description="Disordered" evidence="3">
    <location>
        <begin position="91"/>
        <end position="110"/>
    </location>
</feature>
<dbReference type="Gene3D" id="1.10.10.1320">
    <property type="entry name" value="Anti-sigma factor, zinc-finger domain"/>
    <property type="match status" value="1"/>
</dbReference>
<feature type="region of interest" description="Disordered" evidence="3">
    <location>
        <begin position="57"/>
        <end position="81"/>
    </location>
</feature>
<keyword evidence="5" id="KW-1185">Reference proteome</keyword>
<comment type="caution">
    <text evidence="4">The sequence shown here is derived from an EMBL/GenBank/DDBJ whole genome shotgun (WGS) entry which is preliminary data.</text>
</comment>
<evidence type="ECO:0000256" key="3">
    <source>
        <dbReference type="SAM" id="MobiDB-lite"/>
    </source>
</evidence>
<dbReference type="AlphaFoldDB" id="A0A4Q7UF84"/>
<name>A0A4Q7UF84_9ACTN</name>
<dbReference type="InterPro" id="IPR041916">
    <property type="entry name" value="Anti_sigma_zinc_sf"/>
</dbReference>
<sequence length="110" mass="12128">MTDDGLEVMCDRCGPYLLGELPPDAVVDFEAHLLDCRRCQRECEELGPLISVMLGLGPDDVTEPPGGPPLTGRRRYPGRSLRPGVFRRLGRFCPGPGHPPQSRWLGHPDP</sequence>
<dbReference type="EMBL" id="SHKK01000001">
    <property type="protein sequence ID" value="RZT79464.1"/>
    <property type="molecule type" value="Genomic_DNA"/>
</dbReference>